<evidence type="ECO:0000256" key="5">
    <source>
        <dbReference type="ARBA" id="ARBA00022958"/>
    </source>
</evidence>
<dbReference type="PANTHER" id="PTHR47917">
    <property type="match status" value="1"/>
</dbReference>
<evidence type="ECO:0000256" key="2">
    <source>
        <dbReference type="ARBA" id="ARBA00022723"/>
    </source>
</evidence>
<evidence type="ECO:0000256" key="3">
    <source>
        <dbReference type="ARBA" id="ARBA00022741"/>
    </source>
</evidence>
<keyword evidence="2" id="KW-0479">Metal-binding</keyword>
<protein>
    <recommendedName>
        <fullName evidence="8">Coenzyme F420:L-glutamate ligase-like domain-containing protein</fullName>
    </recommendedName>
</protein>
<dbReference type="InterPro" id="IPR008225">
    <property type="entry name" value="F420-0_g-glutamyl_ligase"/>
</dbReference>
<dbReference type="GO" id="GO:0052618">
    <property type="term" value="F:coenzyme F420-0:L-glutamate ligase activity"/>
    <property type="evidence" value="ECO:0007669"/>
    <property type="project" value="TreeGrafter"/>
</dbReference>
<dbReference type="Pfam" id="PF01996">
    <property type="entry name" value="F420_ligase"/>
    <property type="match status" value="1"/>
</dbReference>
<keyword evidence="7" id="KW-0464">Manganese</keyword>
<keyword evidence="4" id="KW-0460">Magnesium</keyword>
<dbReference type="PANTHER" id="PTHR47917:SF1">
    <property type="entry name" value="COENZYME F420:L-GLUTAMATE LIGASE"/>
    <property type="match status" value="1"/>
</dbReference>
<gene>
    <name evidence="9" type="ORF">LCGC14_3060110</name>
</gene>
<proteinExistence type="predicted"/>
<dbReference type="Gene3D" id="3.30.1330.100">
    <property type="entry name" value="CofE-like"/>
    <property type="match status" value="1"/>
</dbReference>
<dbReference type="EMBL" id="LAZR01064772">
    <property type="protein sequence ID" value="KKK56879.1"/>
    <property type="molecule type" value="Genomic_DNA"/>
</dbReference>
<evidence type="ECO:0000313" key="9">
    <source>
        <dbReference type="EMBL" id="KKK56879.1"/>
    </source>
</evidence>
<organism evidence="9">
    <name type="scientific">marine sediment metagenome</name>
    <dbReference type="NCBI Taxonomy" id="412755"/>
    <lineage>
        <taxon>unclassified sequences</taxon>
        <taxon>metagenomes</taxon>
        <taxon>ecological metagenomes</taxon>
    </lineage>
</organism>
<dbReference type="NCBIfam" id="TIGR01916">
    <property type="entry name" value="F420_cofE"/>
    <property type="match status" value="1"/>
</dbReference>
<keyword evidence="1" id="KW-0436">Ligase</keyword>
<dbReference type="GO" id="GO:0005525">
    <property type="term" value="F:GTP binding"/>
    <property type="evidence" value="ECO:0007669"/>
    <property type="project" value="UniProtKB-KW"/>
</dbReference>
<keyword evidence="5" id="KW-0630">Potassium</keyword>
<evidence type="ECO:0000256" key="4">
    <source>
        <dbReference type="ARBA" id="ARBA00022842"/>
    </source>
</evidence>
<evidence type="ECO:0000256" key="7">
    <source>
        <dbReference type="ARBA" id="ARBA00023211"/>
    </source>
</evidence>
<dbReference type="GO" id="GO:0046872">
    <property type="term" value="F:metal ion binding"/>
    <property type="evidence" value="ECO:0007669"/>
    <property type="project" value="UniProtKB-KW"/>
</dbReference>
<evidence type="ECO:0000256" key="1">
    <source>
        <dbReference type="ARBA" id="ARBA00022598"/>
    </source>
</evidence>
<dbReference type="SUPFAM" id="SSF144010">
    <property type="entry name" value="CofE-like"/>
    <property type="match status" value="1"/>
</dbReference>
<evidence type="ECO:0000259" key="8">
    <source>
        <dbReference type="Pfam" id="PF01996"/>
    </source>
</evidence>
<reference evidence="9" key="1">
    <citation type="journal article" date="2015" name="Nature">
        <title>Complex archaea that bridge the gap between prokaryotes and eukaryotes.</title>
        <authorList>
            <person name="Spang A."/>
            <person name="Saw J.H."/>
            <person name="Jorgensen S.L."/>
            <person name="Zaremba-Niedzwiedzka K."/>
            <person name="Martijn J."/>
            <person name="Lind A.E."/>
            <person name="van Eijk R."/>
            <person name="Schleper C."/>
            <person name="Guy L."/>
            <person name="Ettema T.J."/>
        </authorList>
    </citation>
    <scope>NUCLEOTIDE SEQUENCE</scope>
</reference>
<dbReference type="AlphaFoldDB" id="A0A0F8YS08"/>
<dbReference type="InterPro" id="IPR002847">
    <property type="entry name" value="F420-0_gamma-glut_ligase-dom"/>
</dbReference>
<dbReference type="Gene3D" id="3.90.1660.10">
    <property type="entry name" value="CofE-like domain"/>
    <property type="match status" value="1"/>
</dbReference>
<feature type="domain" description="Coenzyme F420:L-glutamate ligase-like" evidence="8">
    <location>
        <begin position="26"/>
        <end position="219"/>
    </location>
</feature>
<sequence>MTIEVIPIHLNREIEIGEKLGDLLSKTKFEDGDILVVSQKIISKQEGRIVDLSTVIPSLLAQGIGSEYDKDPKLLEVILSESKRIVRMKNGIIIVETKNGFICANAGIDESNVPNDFATLLPLDPDKSAQKIREEISPKSGKNIAVLISDTFGRPFRMGQTDCAIGVSGINSILDYEGKKDTFRKTLRVTAIAIADELCAASELVMGKSLGCPAAIIRNYKFTASDDSAKSLIRPKEEDLFR</sequence>
<accession>A0A0F8YS08</accession>
<name>A0A0F8YS08_9ZZZZ</name>
<evidence type="ECO:0000256" key="6">
    <source>
        <dbReference type="ARBA" id="ARBA00023134"/>
    </source>
</evidence>
<comment type="caution">
    <text evidence="9">The sequence shown here is derived from an EMBL/GenBank/DDBJ whole genome shotgun (WGS) entry which is preliminary data.</text>
</comment>
<keyword evidence="6" id="KW-0342">GTP-binding</keyword>
<keyword evidence="3" id="KW-0547">Nucleotide-binding</keyword>